<dbReference type="GO" id="GO:0000911">
    <property type="term" value="P:cytokinesis by cell plate formation"/>
    <property type="evidence" value="ECO:0007669"/>
    <property type="project" value="InterPro"/>
</dbReference>
<accession>A0AAW2S0L2</accession>
<dbReference type="AlphaFoldDB" id="A0AAW2S0L2"/>
<dbReference type="EMBL" id="JACGWJ010000012">
    <property type="protein sequence ID" value="KAL0385286.1"/>
    <property type="molecule type" value="Genomic_DNA"/>
</dbReference>
<name>A0AAW2S0L2_SESRA</name>
<reference evidence="1" key="2">
    <citation type="journal article" date="2024" name="Plant">
        <title>Genomic evolution and insights into agronomic trait innovations of Sesamum species.</title>
        <authorList>
            <person name="Miao H."/>
            <person name="Wang L."/>
            <person name="Qu L."/>
            <person name="Liu H."/>
            <person name="Sun Y."/>
            <person name="Le M."/>
            <person name="Wang Q."/>
            <person name="Wei S."/>
            <person name="Zheng Y."/>
            <person name="Lin W."/>
            <person name="Duan Y."/>
            <person name="Cao H."/>
            <person name="Xiong S."/>
            <person name="Wang X."/>
            <person name="Wei L."/>
            <person name="Li C."/>
            <person name="Ma Q."/>
            <person name="Ju M."/>
            <person name="Zhao R."/>
            <person name="Li G."/>
            <person name="Mu C."/>
            <person name="Tian Q."/>
            <person name="Mei H."/>
            <person name="Zhang T."/>
            <person name="Gao T."/>
            <person name="Zhang H."/>
        </authorList>
    </citation>
    <scope>NUCLEOTIDE SEQUENCE</scope>
    <source>
        <strain evidence="1">G02</strain>
    </source>
</reference>
<dbReference type="InterPro" id="IPR040321">
    <property type="entry name" value="SCD2-like"/>
</dbReference>
<organism evidence="1">
    <name type="scientific">Sesamum radiatum</name>
    <name type="common">Black benniseed</name>
    <dbReference type="NCBI Taxonomy" id="300843"/>
    <lineage>
        <taxon>Eukaryota</taxon>
        <taxon>Viridiplantae</taxon>
        <taxon>Streptophyta</taxon>
        <taxon>Embryophyta</taxon>
        <taxon>Tracheophyta</taxon>
        <taxon>Spermatophyta</taxon>
        <taxon>Magnoliopsida</taxon>
        <taxon>eudicotyledons</taxon>
        <taxon>Gunneridae</taxon>
        <taxon>Pentapetalae</taxon>
        <taxon>asterids</taxon>
        <taxon>lamiids</taxon>
        <taxon>Lamiales</taxon>
        <taxon>Pedaliaceae</taxon>
        <taxon>Sesamum</taxon>
    </lineage>
</organism>
<dbReference type="PANTHER" id="PTHR31762:SF11">
    <property type="entry name" value="MYOSIN"/>
    <property type="match status" value="1"/>
</dbReference>
<proteinExistence type="predicted"/>
<dbReference type="PANTHER" id="PTHR31762">
    <property type="entry name" value="FAS-BINDING FACTOR-LIKE PROTEIN"/>
    <property type="match status" value="1"/>
</dbReference>
<reference evidence="1" key="1">
    <citation type="submission" date="2020-06" db="EMBL/GenBank/DDBJ databases">
        <authorList>
            <person name="Li T."/>
            <person name="Hu X."/>
            <person name="Zhang T."/>
            <person name="Song X."/>
            <person name="Zhang H."/>
            <person name="Dai N."/>
            <person name="Sheng W."/>
            <person name="Hou X."/>
            <person name="Wei L."/>
        </authorList>
    </citation>
    <scope>NUCLEOTIDE SEQUENCE</scope>
    <source>
        <strain evidence="1">G02</strain>
        <tissue evidence="1">Leaf</tissue>
    </source>
</reference>
<comment type="caution">
    <text evidence="1">The sequence shown here is derived from an EMBL/GenBank/DDBJ whole genome shotgun (WGS) entry which is preliminary data.</text>
</comment>
<protein>
    <submittedName>
        <fullName evidence="1">Coiled-coil domain-containing protein SCD2</fullName>
    </submittedName>
</protein>
<evidence type="ECO:0000313" key="1">
    <source>
        <dbReference type="EMBL" id="KAL0385286.1"/>
    </source>
</evidence>
<sequence length="148" mass="17152">MTPSHLARVCAANVPRYFTEFPFRPFLLVFPSIEDFSMCCPRNIQPGSMNPGDKLSPEESEDVLFKEAWLTYFWRRAKAYGIEEEIANKRLKFWISRSGQSPTSHDAVDVEQGLMELRKLEIEHRLWEASRKEIDQDDSLLNGRKSAA</sequence>
<gene>
    <name evidence="1" type="ORF">Sradi_2922900</name>
</gene>